<comment type="caution">
    <text evidence="1">The sequence shown here is derived from an EMBL/GenBank/DDBJ whole genome shotgun (WGS) entry which is preliminary data.</text>
</comment>
<evidence type="ECO:0000313" key="1">
    <source>
        <dbReference type="EMBL" id="KAK1868738.1"/>
    </source>
</evidence>
<dbReference type="EMBL" id="CM020620">
    <property type="protein sequence ID" value="KAK1868738.1"/>
    <property type="molecule type" value="Genomic_DNA"/>
</dbReference>
<reference evidence="1" key="1">
    <citation type="submission" date="2019-11" db="EMBL/GenBank/DDBJ databases">
        <title>Nori genome reveals adaptations in red seaweeds to the harsh intertidal environment.</title>
        <authorList>
            <person name="Wang D."/>
            <person name="Mao Y."/>
        </authorList>
    </citation>
    <scope>NUCLEOTIDE SEQUENCE</scope>
    <source>
        <tissue evidence="1">Gametophyte</tissue>
    </source>
</reference>
<keyword evidence="2" id="KW-1185">Reference proteome</keyword>
<name>A0ACC3CFU7_PYRYE</name>
<protein>
    <submittedName>
        <fullName evidence="1">Uncharacterized protein</fullName>
    </submittedName>
</protein>
<evidence type="ECO:0000313" key="2">
    <source>
        <dbReference type="Proteomes" id="UP000798662"/>
    </source>
</evidence>
<accession>A0ACC3CFU7</accession>
<sequence length="95" mass="9085">MMDAPAHSHETAPGTVSPQVAAAAAPPAPPLNPAVDAPTPLTMIPLDKEGTPSSASAPPVVAVGDDSVAGLKGGGGFASGLCAGFLACCCLDACF</sequence>
<dbReference type="Proteomes" id="UP000798662">
    <property type="component" value="Chromosome 3"/>
</dbReference>
<gene>
    <name evidence="1" type="ORF">I4F81_011221</name>
</gene>
<organism evidence="1 2">
    <name type="scientific">Pyropia yezoensis</name>
    <name type="common">Susabi-nori</name>
    <name type="synonym">Porphyra yezoensis</name>
    <dbReference type="NCBI Taxonomy" id="2788"/>
    <lineage>
        <taxon>Eukaryota</taxon>
        <taxon>Rhodophyta</taxon>
        <taxon>Bangiophyceae</taxon>
        <taxon>Bangiales</taxon>
        <taxon>Bangiaceae</taxon>
        <taxon>Pyropia</taxon>
    </lineage>
</organism>
<proteinExistence type="predicted"/>